<keyword evidence="1" id="KW-0175">Coiled coil</keyword>
<feature type="compositionally biased region" description="Polar residues" evidence="2">
    <location>
        <begin position="20"/>
        <end position="51"/>
    </location>
</feature>
<feature type="compositionally biased region" description="Polar residues" evidence="2">
    <location>
        <begin position="1"/>
        <end position="11"/>
    </location>
</feature>
<feature type="region of interest" description="Disordered" evidence="2">
    <location>
        <begin position="488"/>
        <end position="518"/>
    </location>
</feature>
<reference evidence="5" key="1">
    <citation type="submission" date="2012-12" db="EMBL/GenBank/DDBJ databases">
        <authorList>
            <person name="Hellsten U."/>
            <person name="Grimwood J."/>
            <person name="Chapman J.A."/>
            <person name="Shapiro H."/>
            <person name="Aerts A."/>
            <person name="Otillar R.P."/>
            <person name="Terry A.Y."/>
            <person name="Boore J.L."/>
            <person name="Simakov O."/>
            <person name="Marletaz F."/>
            <person name="Cho S.-J."/>
            <person name="Edsinger-Gonzales E."/>
            <person name="Havlak P."/>
            <person name="Kuo D.-H."/>
            <person name="Larsson T."/>
            <person name="Lv J."/>
            <person name="Arendt D."/>
            <person name="Savage R."/>
            <person name="Osoegawa K."/>
            <person name="de Jong P."/>
            <person name="Lindberg D.R."/>
            <person name="Seaver E.C."/>
            <person name="Weisblat D.A."/>
            <person name="Putnam N.H."/>
            <person name="Grigoriev I.V."/>
            <person name="Rokhsar D.S."/>
        </authorList>
    </citation>
    <scope>NUCLEOTIDE SEQUENCE</scope>
    <source>
        <strain evidence="5">I ESC-2004</strain>
    </source>
</reference>
<feature type="compositionally biased region" description="Polar residues" evidence="2">
    <location>
        <begin position="1433"/>
        <end position="1444"/>
    </location>
</feature>
<dbReference type="EMBL" id="AMQN01004143">
    <property type="status" value="NOT_ANNOTATED_CDS"/>
    <property type="molecule type" value="Genomic_DNA"/>
</dbReference>
<feature type="region of interest" description="Disordered" evidence="2">
    <location>
        <begin position="1141"/>
        <end position="1161"/>
    </location>
</feature>
<protein>
    <submittedName>
        <fullName evidence="3 4">Uncharacterized protein</fullName>
    </submittedName>
</protein>
<gene>
    <name evidence="3" type="ORF">CAPTEDRAFT_217143</name>
</gene>
<reference evidence="4" key="3">
    <citation type="submission" date="2015-06" db="UniProtKB">
        <authorList>
            <consortium name="EnsemblMetazoa"/>
        </authorList>
    </citation>
    <scope>IDENTIFICATION</scope>
</reference>
<sequence length="1827" mass="201687">MNVYGSQSSASKAPEAPSQPEANSLLTERSQQQTLMSPSAHAATQQRMPPKTESTLLVGLLKEPLIGNIHQPTLTTSQVIMSGGHTHAVPTCTTSVASMALSNFQAVPSLLPINASMMLPTMPSSQPSRSLPMSPAVVPSHPRPTTTIHHQPASQLGMRLPIVIQPIGCEDPPTVQRIVEEPAIRLLEQFVVKPSPTVSTKREILRPDRPINITDPITISDSDEELPPFPIEPQGAQDCVNALVNVDVMRLPDQPLDLSNPLSRNSTPPIPLFIEDERMSPAPACSTAQHSSARAVQPIADIPPQFAYSRTILIAPDEPPTIVKAFPVSSVTDDDMNVSPTSSSTVQQSLPIQTDISQSYSVVNVQSSPPVPITHSVSRTLVSWSETENLQQPTTLRSTILSHSVGTMMRAETVPTVTVLERKMDQEQALTTSSSSSVAQPAPIVQGDSPQPVVLMPSPQMLNESFSRIEPETVKTTYSDVQALTTTSIEPNFSPPTPPPPSSPESLPALTASPHRDGEELCIGSCHSVEAPAQQTSSIDEVLGDVMETECRLDSPVIIPTEEMVPTITSVETSAPQANPLIASTETEASHRLSKTKKRKYGADFVQKLRSIRRIPIQKEKCQTREIACTVFKDSSVQIDVKDSMPRCSRKDPQLKVNADINGNYQDVLSDVFKVEEISASLEDPVITERVRKPLPNICVPEILQENQEKDYIADSTLGIQIVNVQTVDKVNSSDEAELDGTVAECFYSGVSNFEDSDFDIDGLPSQRQPGRRKGNKWKRGVINNKKTKNRKAGPSPFSYKRVRVVNGDVDVETEEPIDATAITGQSVIILMNKSNKTPCEAIPLSSEIEAQLRRSPRTIQKRKRRKTYLQRNQVMIIDDADADIEDEVDEDEPKKASIEQSVELEEGELTHSSDSESSPIPLDCTPTKDELPVPPTEEESLAEVLEAVKNAPVEYTLGLLDGLRHSIKKLMHSAPALPSASGQLSSLDSAVIEQEKAAELGTGAETEVHIQDSIEENENMTEDLIDQLLEKPVDEPVVHKSMDEPVVQKPVEEPDVQKVMHEPVVHKPMDEPVVQKPVHKPDFQELVMKEPVVEKPVVKLSLKDYLSRKGDSSCEKGNSPRIVTEGNENLRDVKNFTQMSSPTPVESPVPMSSESANVGSSSSVNLEKVVIKPDQWASITKALSTVNKMHSAEVPFRDPRGSHASQYAIPGMLNKSNLKLAPFQSKPALLPTPVHTPEVSSPSPFNHSHILATLPGPSNFKDPRLCRQLSAGSSQSSDFSDPRTLRHRSTPDIMSPGTRMSPRPGHSPRPSPSSPGNSPRDGGRSPRGCRQGQAAQLPGPLRHPPWLGPLPEWEVCYDESHFSELASKCGACEKDPRLKREKFSREPGRGPLEIPLEPLLAVYVPKRDKHSVFVSEPVKPSGKSDAPEGSLTAKSSLESQTSMNVSKKVGQAWSNILLGNKTGNTPTTRCAEDSGSEVDVGHVDSVAEKCMKSLRKIYGSPRKQLNAQMEIALEGYIKKITKDQVFYNPTVGIEPERRDRLLQSKQCSKSALEELEFEKTLHELEEQRKLHQQRLLNVQKQVDYEQRMGNINDMIVLQNNADQVQANSNICALQVEIVRLNFIKINRYFKSGLVEVLPPLLRLESEKSFLSAEGALLFMTEPIMDSDATKLYALRLAIQDLQAELQGSFKLDEKLRMEMQLGWYHLERRSFLSELGIVNDNARFKRINTIKTKIKSYRSLLTDIDIVEDCDLNTKIDLHKFVKERLHTLDTYLNVLYNVQKDESGRWMPLVRSFIIFVTTHGPWCPENCVNSRFSVISQASKYVVI</sequence>
<dbReference type="EMBL" id="KB292699">
    <property type="protein sequence ID" value="ELU17120.1"/>
    <property type="molecule type" value="Genomic_DNA"/>
</dbReference>
<reference evidence="3 5" key="2">
    <citation type="journal article" date="2013" name="Nature">
        <title>Insights into bilaterian evolution from three spiralian genomes.</title>
        <authorList>
            <person name="Simakov O."/>
            <person name="Marletaz F."/>
            <person name="Cho S.J."/>
            <person name="Edsinger-Gonzales E."/>
            <person name="Havlak P."/>
            <person name="Hellsten U."/>
            <person name="Kuo D.H."/>
            <person name="Larsson T."/>
            <person name="Lv J."/>
            <person name="Arendt D."/>
            <person name="Savage R."/>
            <person name="Osoegawa K."/>
            <person name="de Jong P."/>
            <person name="Grimwood J."/>
            <person name="Chapman J.A."/>
            <person name="Shapiro H."/>
            <person name="Aerts A."/>
            <person name="Otillar R.P."/>
            <person name="Terry A.Y."/>
            <person name="Boore J.L."/>
            <person name="Grigoriev I.V."/>
            <person name="Lindberg D.R."/>
            <person name="Seaver E.C."/>
            <person name="Weisblat D.A."/>
            <person name="Putnam N.H."/>
            <person name="Rokhsar D.S."/>
        </authorList>
    </citation>
    <scope>NUCLEOTIDE SEQUENCE</scope>
    <source>
        <strain evidence="3 5">I ESC-2004</strain>
    </source>
</reference>
<feature type="region of interest" description="Disordered" evidence="2">
    <location>
        <begin position="1"/>
        <end position="51"/>
    </location>
</feature>
<feature type="region of interest" description="Disordered" evidence="2">
    <location>
        <begin position="123"/>
        <end position="146"/>
    </location>
</feature>
<feature type="region of interest" description="Disordered" evidence="2">
    <location>
        <begin position="1416"/>
        <end position="1444"/>
    </location>
</feature>
<feature type="compositionally biased region" description="Low complexity" evidence="2">
    <location>
        <begin position="1271"/>
        <end position="1280"/>
    </location>
</feature>
<feature type="region of interest" description="Disordered" evidence="2">
    <location>
        <begin position="759"/>
        <end position="797"/>
    </location>
</feature>
<evidence type="ECO:0000313" key="3">
    <source>
        <dbReference type="EMBL" id="ELU17120.1"/>
    </source>
</evidence>
<feature type="coiled-coil region" evidence="1">
    <location>
        <begin position="1555"/>
        <end position="1582"/>
    </location>
</feature>
<evidence type="ECO:0000256" key="1">
    <source>
        <dbReference type="SAM" id="Coils"/>
    </source>
</evidence>
<dbReference type="EnsemblMetazoa" id="CapteT217143">
    <property type="protein sequence ID" value="CapteP217143"/>
    <property type="gene ID" value="CapteG217143"/>
</dbReference>
<feature type="region of interest" description="Disordered" evidence="2">
    <location>
        <begin position="1233"/>
        <end position="1346"/>
    </location>
</feature>
<feature type="region of interest" description="Disordered" evidence="2">
    <location>
        <begin position="425"/>
        <end position="457"/>
    </location>
</feature>
<evidence type="ECO:0000256" key="2">
    <source>
        <dbReference type="SAM" id="MobiDB-lite"/>
    </source>
</evidence>
<dbReference type="OMA" id="CIANMEN"/>
<accession>R7VKW5</accession>
<feature type="compositionally biased region" description="Polar residues" evidence="2">
    <location>
        <begin position="428"/>
        <end position="439"/>
    </location>
</feature>
<feature type="region of interest" description="Disordered" evidence="2">
    <location>
        <begin position="881"/>
        <end position="935"/>
    </location>
</feature>
<feature type="compositionally biased region" description="Low complexity" evidence="2">
    <location>
        <begin position="504"/>
        <end position="513"/>
    </location>
</feature>
<dbReference type="Proteomes" id="UP000014760">
    <property type="component" value="Unassembled WGS sequence"/>
</dbReference>
<feature type="compositionally biased region" description="Acidic residues" evidence="2">
    <location>
        <begin position="881"/>
        <end position="892"/>
    </location>
</feature>
<keyword evidence="5" id="KW-1185">Reference proteome</keyword>
<evidence type="ECO:0000313" key="5">
    <source>
        <dbReference type="Proteomes" id="UP000014760"/>
    </source>
</evidence>
<feature type="compositionally biased region" description="Basic residues" evidence="2">
    <location>
        <begin position="770"/>
        <end position="792"/>
    </location>
</feature>
<name>R7VKW5_CAPTE</name>
<proteinExistence type="predicted"/>
<dbReference type="HOGENOM" id="CLU_237446_0_0_1"/>
<evidence type="ECO:0000313" key="4">
    <source>
        <dbReference type="EnsemblMetazoa" id="CapteP217143"/>
    </source>
</evidence>
<feature type="compositionally biased region" description="Pro residues" evidence="2">
    <location>
        <begin position="493"/>
        <end position="503"/>
    </location>
</feature>
<organism evidence="3">
    <name type="scientific">Capitella teleta</name>
    <name type="common">Polychaete worm</name>
    <dbReference type="NCBI Taxonomy" id="283909"/>
    <lineage>
        <taxon>Eukaryota</taxon>
        <taxon>Metazoa</taxon>
        <taxon>Spiralia</taxon>
        <taxon>Lophotrochozoa</taxon>
        <taxon>Annelida</taxon>
        <taxon>Polychaeta</taxon>
        <taxon>Sedentaria</taxon>
        <taxon>Scolecida</taxon>
        <taxon>Capitellidae</taxon>
        <taxon>Capitella</taxon>
    </lineage>
</organism>